<proteinExistence type="predicted"/>
<dbReference type="OrthoDB" id="9856888at2"/>
<reference evidence="3 4" key="1">
    <citation type="submission" date="2018-10" db="EMBL/GenBank/DDBJ databases">
        <authorList>
            <person name="Criscuolo A."/>
        </authorList>
    </citation>
    <scope>NUCLEOTIDE SEQUENCE [LARGE SCALE GENOMIC DNA]</scope>
    <source>
        <strain evidence="3">DnA1</strain>
    </source>
</reference>
<keyword evidence="2" id="KW-0732">Signal</keyword>
<dbReference type="RefSeq" id="WP_124078673.1">
    <property type="nucleotide sequence ID" value="NZ_UWPJ01000012.1"/>
</dbReference>
<organism evidence="3 4">
    <name type="scientific">Pigmentiphaga humi</name>
    <dbReference type="NCBI Taxonomy" id="2478468"/>
    <lineage>
        <taxon>Bacteria</taxon>
        <taxon>Pseudomonadati</taxon>
        <taxon>Pseudomonadota</taxon>
        <taxon>Betaproteobacteria</taxon>
        <taxon>Burkholderiales</taxon>
        <taxon>Alcaligenaceae</taxon>
        <taxon>Pigmentiphaga</taxon>
    </lineage>
</organism>
<name>A0A3P4B0S7_9BURK</name>
<feature type="region of interest" description="Disordered" evidence="1">
    <location>
        <begin position="29"/>
        <end position="113"/>
    </location>
</feature>
<dbReference type="Proteomes" id="UP000277294">
    <property type="component" value="Unassembled WGS sequence"/>
</dbReference>
<dbReference type="EMBL" id="UWPJ01000012">
    <property type="protein sequence ID" value="VCU69330.1"/>
    <property type="molecule type" value="Genomic_DNA"/>
</dbReference>
<feature type="chain" id="PRO_5018156520" evidence="2">
    <location>
        <begin position="23"/>
        <end position="113"/>
    </location>
</feature>
<evidence type="ECO:0000256" key="1">
    <source>
        <dbReference type="SAM" id="MobiDB-lite"/>
    </source>
</evidence>
<evidence type="ECO:0000313" key="4">
    <source>
        <dbReference type="Proteomes" id="UP000277294"/>
    </source>
</evidence>
<protein>
    <submittedName>
        <fullName evidence="3">Uncharacterized protein</fullName>
    </submittedName>
</protein>
<feature type="compositionally biased region" description="Basic and acidic residues" evidence="1">
    <location>
        <begin position="97"/>
        <end position="113"/>
    </location>
</feature>
<sequence>MKTTHSILLAGALALASPLVLATESRTDKALDAAKPIQGTGQTHDRGAEQKGAQELPSGAQTGGMRSGIPDGAGRGGQDPHANKPSTKGPDQPANPDNRRGAGTEDSRARSSR</sequence>
<feature type="compositionally biased region" description="Gly residues" evidence="1">
    <location>
        <begin position="61"/>
        <end position="77"/>
    </location>
</feature>
<accession>A0A3P4B0S7</accession>
<keyword evidence="4" id="KW-1185">Reference proteome</keyword>
<evidence type="ECO:0000313" key="3">
    <source>
        <dbReference type="EMBL" id="VCU69330.1"/>
    </source>
</evidence>
<feature type="signal peptide" evidence="2">
    <location>
        <begin position="1"/>
        <end position="22"/>
    </location>
</feature>
<evidence type="ECO:0000256" key="2">
    <source>
        <dbReference type="SAM" id="SignalP"/>
    </source>
</evidence>
<gene>
    <name evidence="3" type="ORF">PIGHUM_01391</name>
</gene>
<dbReference type="AlphaFoldDB" id="A0A3P4B0S7"/>